<feature type="region of interest" description="Disordered" evidence="1">
    <location>
        <begin position="1"/>
        <end position="39"/>
    </location>
</feature>
<accession>A0A7J5ZAV1</accession>
<sequence>MMRDSSPPAVERPGLEDVAEEEDVFAAEGSSESPLQPGRICQGAREKEVKRTHVGERGQLSVSQMEAEFVQLTFRKQVSYRRNRSMALLFRPAKPGGALVWVCLPRHWFSPDAPRWAYLRSVLSSAGAPVGSLVSTGQRRHSIIEVGLTSEAEGGSGRGTERADGVITRGRRGYKPHHARGGIQRGMALRYRRPSRIKSIESHLFGSSLLLASVVQMGREVKEDEEEDTSSCSESDGEEGSEERDMSLRTTHWYLTQADIMENIKPRPLLRPLAALDETPPTPSRLRLWGLRTSSSVDREDETDQDLHDQPQPGSASLCGAELRGGGCSNKQGPLWLHSPEKHLFTTRGAEGTIYYDPYLETWENFLTYEAAQYGDHIWYETNASGDYCYVGEQHCIARALQKSVSRRKCAACKIVAHTICIEQLEKINFRCKPSFRESGSRNIREPALVRHHWVHRRRQEGKCKQCGKGFQQKFAFHSKDIVAISCSWCKQAVSVWKGTELHYSTDYHNKVSCFMLQQIEEACPIGAHAALISSMKSSKKKKRTSFKRKSSKKGAETHPFTADETSAGVCKPQKWREPAHPAISMNWSMNRLTCHPVSQAFSSPLHCEQILGQFSPRLPTLIGFLCSTGH</sequence>
<evidence type="ECO:0000256" key="1">
    <source>
        <dbReference type="SAM" id="MobiDB-lite"/>
    </source>
</evidence>
<dbReference type="EMBL" id="JAAKFY010000005">
    <property type="protein sequence ID" value="KAF3857488.1"/>
    <property type="molecule type" value="Genomic_DNA"/>
</dbReference>
<dbReference type="GO" id="GO:0007165">
    <property type="term" value="P:signal transduction"/>
    <property type="evidence" value="ECO:0007669"/>
    <property type="project" value="InterPro"/>
</dbReference>
<dbReference type="InterPro" id="IPR002219">
    <property type="entry name" value="PKC_DAG/PE"/>
</dbReference>
<dbReference type="GO" id="GO:0005886">
    <property type="term" value="C:plasma membrane"/>
    <property type="evidence" value="ECO:0007669"/>
    <property type="project" value="TreeGrafter"/>
</dbReference>
<organism evidence="3 4">
    <name type="scientific">Dissostichus mawsoni</name>
    <name type="common">Antarctic cod</name>
    <dbReference type="NCBI Taxonomy" id="36200"/>
    <lineage>
        <taxon>Eukaryota</taxon>
        <taxon>Metazoa</taxon>
        <taxon>Chordata</taxon>
        <taxon>Craniata</taxon>
        <taxon>Vertebrata</taxon>
        <taxon>Euteleostomi</taxon>
        <taxon>Actinopterygii</taxon>
        <taxon>Neopterygii</taxon>
        <taxon>Teleostei</taxon>
        <taxon>Neoteleostei</taxon>
        <taxon>Acanthomorphata</taxon>
        <taxon>Eupercaria</taxon>
        <taxon>Perciformes</taxon>
        <taxon>Notothenioidei</taxon>
        <taxon>Nototheniidae</taxon>
        <taxon>Dissostichus</taxon>
    </lineage>
</organism>
<dbReference type="AlphaFoldDB" id="A0A7J5ZAV1"/>
<reference evidence="3 4" key="1">
    <citation type="submission" date="2020-03" db="EMBL/GenBank/DDBJ databases">
        <title>Dissostichus mawsoni Genome sequencing and assembly.</title>
        <authorList>
            <person name="Park H."/>
        </authorList>
    </citation>
    <scope>NUCLEOTIDE SEQUENCE [LARGE SCALE GENOMIC DNA]</scope>
    <source>
        <strain evidence="3">DM0001</strain>
        <tissue evidence="3">Muscle</tissue>
    </source>
</reference>
<name>A0A7J5ZAV1_DISMA</name>
<evidence type="ECO:0000313" key="3">
    <source>
        <dbReference type="EMBL" id="KAF3857488.1"/>
    </source>
</evidence>
<proteinExistence type="predicted"/>
<dbReference type="InterPro" id="IPR037607">
    <property type="entry name" value="DGK"/>
</dbReference>
<gene>
    <name evidence="3" type="ORF">F7725_009347</name>
</gene>
<comment type="caution">
    <text evidence="3">The sequence shown here is derived from an EMBL/GenBank/DDBJ whole genome shotgun (WGS) entry which is preliminary data.</text>
</comment>
<keyword evidence="4" id="KW-1185">Reference proteome</keyword>
<dbReference type="Proteomes" id="UP000518266">
    <property type="component" value="Unassembled WGS sequence"/>
</dbReference>
<dbReference type="PANTHER" id="PTHR11255">
    <property type="entry name" value="DIACYLGLYCEROL KINASE"/>
    <property type="match status" value="1"/>
</dbReference>
<evidence type="ECO:0000259" key="2">
    <source>
        <dbReference type="SMART" id="SM00109"/>
    </source>
</evidence>
<feature type="region of interest" description="Disordered" evidence="1">
    <location>
        <begin position="541"/>
        <end position="566"/>
    </location>
</feature>
<evidence type="ECO:0000313" key="4">
    <source>
        <dbReference type="Proteomes" id="UP000518266"/>
    </source>
</evidence>
<feature type="compositionally biased region" description="Basic residues" evidence="1">
    <location>
        <begin position="541"/>
        <end position="553"/>
    </location>
</feature>
<feature type="compositionally biased region" description="Acidic residues" evidence="1">
    <location>
        <begin position="223"/>
        <end position="242"/>
    </location>
</feature>
<dbReference type="SMART" id="SM00109">
    <property type="entry name" value="C1"/>
    <property type="match status" value="2"/>
</dbReference>
<dbReference type="GO" id="GO:0098978">
    <property type="term" value="C:glutamatergic synapse"/>
    <property type="evidence" value="ECO:0007669"/>
    <property type="project" value="TreeGrafter"/>
</dbReference>
<protein>
    <recommendedName>
        <fullName evidence="2">Phorbol-ester/DAG-type domain-containing protein</fullName>
    </recommendedName>
</protein>
<dbReference type="OrthoDB" id="242257at2759"/>
<feature type="domain" description="Phorbol-ester/DAG-type" evidence="2">
    <location>
        <begin position="375"/>
        <end position="432"/>
    </location>
</feature>
<dbReference type="GO" id="GO:0004143">
    <property type="term" value="F:ATP-dependent diacylglycerol kinase activity"/>
    <property type="evidence" value="ECO:0007669"/>
    <property type="project" value="InterPro"/>
</dbReference>
<feature type="domain" description="Phorbol-ester/DAG-type" evidence="2">
    <location>
        <begin position="452"/>
        <end position="524"/>
    </location>
</feature>
<dbReference type="PANTHER" id="PTHR11255:SF43">
    <property type="entry name" value="DIACYLGLYCEROL KINASE ZETA"/>
    <property type="match status" value="1"/>
</dbReference>
<feature type="region of interest" description="Disordered" evidence="1">
    <location>
        <begin position="220"/>
        <end position="247"/>
    </location>
</feature>